<dbReference type="Pfam" id="PF13344">
    <property type="entry name" value="Hydrolase_6"/>
    <property type="match status" value="1"/>
</dbReference>
<evidence type="ECO:0000256" key="1">
    <source>
        <dbReference type="ARBA" id="ARBA00001946"/>
    </source>
</evidence>
<dbReference type="NCBIfam" id="TIGR01460">
    <property type="entry name" value="HAD-SF-IIA"/>
    <property type="match status" value="1"/>
</dbReference>
<proteinExistence type="inferred from homology"/>
<evidence type="ECO:0000313" key="6">
    <source>
        <dbReference type="EMBL" id="MFC3149411.1"/>
    </source>
</evidence>
<organism evidence="6 7">
    <name type="scientific">Litoribrevibacter euphylliae</name>
    <dbReference type="NCBI Taxonomy" id="1834034"/>
    <lineage>
        <taxon>Bacteria</taxon>
        <taxon>Pseudomonadati</taxon>
        <taxon>Pseudomonadota</taxon>
        <taxon>Gammaproteobacteria</taxon>
        <taxon>Oceanospirillales</taxon>
        <taxon>Oceanospirillaceae</taxon>
        <taxon>Litoribrevibacter</taxon>
    </lineage>
</organism>
<dbReference type="Gene3D" id="3.40.50.1000">
    <property type="entry name" value="HAD superfamily/HAD-like"/>
    <property type="match status" value="2"/>
</dbReference>
<evidence type="ECO:0000256" key="5">
    <source>
        <dbReference type="ARBA" id="ARBA00039666"/>
    </source>
</evidence>
<dbReference type="GO" id="GO:0016787">
    <property type="term" value="F:hydrolase activity"/>
    <property type="evidence" value="ECO:0007669"/>
    <property type="project" value="UniProtKB-KW"/>
</dbReference>
<dbReference type="InterPro" id="IPR006357">
    <property type="entry name" value="HAD-SF_hydro_IIA"/>
</dbReference>
<dbReference type="SUPFAM" id="SSF56784">
    <property type="entry name" value="HAD-like"/>
    <property type="match status" value="1"/>
</dbReference>
<dbReference type="NCBIfam" id="TIGR01458">
    <property type="entry name" value="HAD-SF-IIA-hyp3"/>
    <property type="match status" value="1"/>
</dbReference>
<dbReference type="RefSeq" id="WP_386714289.1">
    <property type="nucleotide sequence ID" value="NZ_JBHRSZ010000001.1"/>
</dbReference>
<dbReference type="PANTHER" id="PTHR19288:SF46">
    <property type="entry name" value="HALOACID DEHALOGENASE-LIKE HYDROLASE DOMAIN-CONTAINING PROTEIN 2"/>
    <property type="match status" value="1"/>
</dbReference>
<protein>
    <recommendedName>
        <fullName evidence="5">Haloacid dehalogenase-like hydrolase domain-containing protein 2</fullName>
    </recommendedName>
</protein>
<comment type="cofactor">
    <cofactor evidence="1">
        <name>Mg(2+)</name>
        <dbReference type="ChEBI" id="CHEBI:18420"/>
    </cofactor>
</comment>
<name>A0ABV7HCU7_9GAMM</name>
<dbReference type="SFLD" id="SFLDG01129">
    <property type="entry name" value="C1.5:_HAD__Beta-PGM__Phosphata"/>
    <property type="match status" value="1"/>
</dbReference>
<evidence type="ECO:0000256" key="4">
    <source>
        <dbReference type="ARBA" id="ARBA00022842"/>
    </source>
</evidence>
<evidence type="ECO:0000256" key="2">
    <source>
        <dbReference type="ARBA" id="ARBA00007958"/>
    </source>
</evidence>
<dbReference type="InterPro" id="IPR006355">
    <property type="entry name" value="LHPP/HDHD2"/>
</dbReference>
<accession>A0ABV7HCU7</accession>
<gene>
    <name evidence="6" type="ORF">ACFOEK_00035</name>
</gene>
<comment type="similarity">
    <text evidence="2">Belongs to the HAD-like hydrolase superfamily.</text>
</comment>
<dbReference type="InterPro" id="IPR023214">
    <property type="entry name" value="HAD_sf"/>
</dbReference>
<keyword evidence="3" id="KW-0479">Metal-binding</keyword>
<sequence>MIKAILFDLSGVLYEGSHPIEGAAKTINRLEHGGLILRFITNTSRKTKQQVLDELHNMGFQITGDQLFTAPEAAQQWCIANKLNPYCLVHKNIKPEFTDLEKPPYSAVVIGDAEDDLTYQNLDTAFDILNSGAPLIAIGNNRYYKGEDRLHLDAGPFVKALEYASDQNAIITGKPSKTFFDQVIATTGCNKHEILMIGDDVYGDIEGARKAGITACLVRTGKYQPGDELKLTPPAPLAKDVSEAVNHYLPAL</sequence>
<keyword evidence="7" id="KW-1185">Reference proteome</keyword>
<dbReference type="SFLD" id="SFLDS00003">
    <property type="entry name" value="Haloacid_Dehalogenase"/>
    <property type="match status" value="1"/>
</dbReference>
<dbReference type="EMBL" id="JBHRSZ010000001">
    <property type="protein sequence ID" value="MFC3149411.1"/>
    <property type="molecule type" value="Genomic_DNA"/>
</dbReference>
<dbReference type="PANTHER" id="PTHR19288">
    <property type="entry name" value="4-NITROPHENYLPHOSPHATASE-RELATED"/>
    <property type="match status" value="1"/>
</dbReference>
<reference evidence="7" key="1">
    <citation type="journal article" date="2019" name="Int. J. Syst. Evol. Microbiol.">
        <title>The Global Catalogue of Microorganisms (GCM) 10K type strain sequencing project: providing services to taxonomists for standard genome sequencing and annotation.</title>
        <authorList>
            <consortium name="The Broad Institute Genomics Platform"/>
            <consortium name="The Broad Institute Genome Sequencing Center for Infectious Disease"/>
            <person name="Wu L."/>
            <person name="Ma J."/>
        </authorList>
    </citation>
    <scope>NUCLEOTIDE SEQUENCE [LARGE SCALE GENOMIC DNA]</scope>
    <source>
        <strain evidence="7">KCTC 52438</strain>
    </source>
</reference>
<keyword evidence="4" id="KW-0460">Magnesium</keyword>
<comment type="caution">
    <text evidence="6">The sequence shown here is derived from an EMBL/GenBank/DDBJ whole genome shotgun (WGS) entry which is preliminary data.</text>
</comment>
<dbReference type="Proteomes" id="UP001595476">
    <property type="component" value="Unassembled WGS sequence"/>
</dbReference>
<dbReference type="InterPro" id="IPR036412">
    <property type="entry name" value="HAD-like_sf"/>
</dbReference>
<dbReference type="Pfam" id="PF13242">
    <property type="entry name" value="Hydrolase_like"/>
    <property type="match status" value="1"/>
</dbReference>
<evidence type="ECO:0000313" key="7">
    <source>
        <dbReference type="Proteomes" id="UP001595476"/>
    </source>
</evidence>
<keyword evidence="6" id="KW-0378">Hydrolase</keyword>
<evidence type="ECO:0000256" key="3">
    <source>
        <dbReference type="ARBA" id="ARBA00022723"/>
    </source>
</evidence>